<dbReference type="GO" id="GO:0000155">
    <property type="term" value="F:phosphorelay sensor kinase activity"/>
    <property type="evidence" value="ECO:0007669"/>
    <property type="project" value="InterPro"/>
</dbReference>
<evidence type="ECO:0000256" key="13">
    <source>
        <dbReference type="SAM" id="Phobius"/>
    </source>
</evidence>
<dbReference type="SUPFAM" id="SSF47384">
    <property type="entry name" value="Homodimeric domain of signal transducing histidine kinase"/>
    <property type="match status" value="1"/>
</dbReference>
<accession>A0A7U6GIU4</accession>
<evidence type="ECO:0000259" key="15">
    <source>
        <dbReference type="PROSITE" id="PS50885"/>
    </source>
</evidence>
<dbReference type="SUPFAM" id="SSF158472">
    <property type="entry name" value="HAMP domain-like"/>
    <property type="match status" value="1"/>
</dbReference>
<dbReference type="SMART" id="SM00304">
    <property type="entry name" value="HAMP"/>
    <property type="match status" value="1"/>
</dbReference>
<feature type="transmembrane region" description="Helical" evidence="13">
    <location>
        <begin position="12"/>
        <end position="35"/>
    </location>
</feature>
<dbReference type="AlphaFoldDB" id="A0A7U6GIU4"/>
<proteinExistence type="predicted"/>
<sequence length="618" mass="68419">MTWFGNSLNHKFTVATIAGFLMSSVVFMLLFLTFYQEELKQERAQAVREVNNLLQSSLENAMLKRDLAGLIYIVRHLGKQPNISSVMIVNPKGEVRFASRVEDEGRKLPIAMVTGEKAHTLFTRDVHGREVLRSVNPVHNKAPCQQCHGPMREHPVNGILLVDYDATSIRQQARNTTLMLMGAGSLIVIVNLVGGWWFIRRFILKPVASLSRTSQALSRGELDARVDAAGNDELARLGQTFNQMADNLQRHTRKLDESKAFLQAMIDAIPDGVRIIDADYNMLLVNRTFLEQAGCGADARVGGKCYAASHGLDSPCPSELYACPVEEIQRTGEPMKVIHHHVCEGGDSLDVEVYAAPMTIPREDGEETLVVESIRDLSKEVRFTHEQRLSELGRLAAGVAHEIYNPLSSMKLALHSLMLNMQRDSSHASDVADDLAIVEEEMDQCIHITDKLLRLSATPLEKEELVDIQEVLTDTLSLLRWDAEQAGISIHKHYSGKHVRVISSSSEIRMLMLNLVQNAFHAMPEGGELQVHVECLDGQVLVRISDTGVGIAEDELPYIFMPFFSRRADGVHGTGLGLSISKTIVKAYGGTLSVTSRVGQGSSFLVSLPEATEDSAWH</sequence>
<dbReference type="CDD" id="cd00082">
    <property type="entry name" value="HisKA"/>
    <property type="match status" value="1"/>
</dbReference>
<dbReference type="Gene3D" id="3.30.450.20">
    <property type="entry name" value="PAS domain"/>
    <property type="match status" value="1"/>
</dbReference>
<evidence type="ECO:0000256" key="10">
    <source>
        <dbReference type="ARBA" id="ARBA00022989"/>
    </source>
</evidence>
<keyword evidence="9" id="KW-0067">ATP-binding</keyword>
<dbReference type="SUPFAM" id="SSF55785">
    <property type="entry name" value="PYP-like sensor domain (PAS domain)"/>
    <property type="match status" value="1"/>
</dbReference>
<evidence type="ECO:0000256" key="9">
    <source>
        <dbReference type="ARBA" id="ARBA00022840"/>
    </source>
</evidence>
<keyword evidence="7" id="KW-0547">Nucleotide-binding</keyword>
<evidence type="ECO:0000256" key="3">
    <source>
        <dbReference type="ARBA" id="ARBA00012438"/>
    </source>
</evidence>
<evidence type="ECO:0000256" key="4">
    <source>
        <dbReference type="ARBA" id="ARBA00022553"/>
    </source>
</evidence>
<keyword evidence="6 13" id="KW-0812">Transmembrane</keyword>
<evidence type="ECO:0000256" key="11">
    <source>
        <dbReference type="ARBA" id="ARBA00023012"/>
    </source>
</evidence>
<dbReference type="PROSITE" id="PS50109">
    <property type="entry name" value="HIS_KIN"/>
    <property type="match status" value="1"/>
</dbReference>
<dbReference type="CDD" id="cd06225">
    <property type="entry name" value="HAMP"/>
    <property type="match status" value="1"/>
</dbReference>
<gene>
    <name evidence="16" type="ORF">TBH_C1560</name>
</gene>
<dbReference type="PANTHER" id="PTHR42878:SF7">
    <property type="entry name" value="SENSOR HISTIDINE KINASE GLRK"/>
    <property type="match status" value="1"/>
</dbReference>
<keyword evidence="17" id="KW-1185">Reference proteome</keyword>
<dbReference type="Gene3D" id="1.10.8.500">
    <property type="entry name" value="HAMP domain in histidine kinase"/>
    <property type="match status" value="1"/>
</dbReference>
<comment type="subcellular location">
    <subcellularLocation>
        <location evidence="2">Membrane</location>
        <topology evidence="2">Multi-pass membrane protein</topology>
    </subcellularLocation>
</comment>
<dbReference type="InterPro" id="IPR004358">
    <property type="entry name" value="Sig_transdc_His_kin-like_C"/>
</dbReference>
<dbReference type="InterPro" id="IPR013656">
    <property type="entry name" value="PAS_4"/>
</dbReference>
<dbReference type="SMART" id="SM00388">
    <property type="entry name" value="HisKA"/>
    <property type="match status" value="1"/>
</dbReference>
<keyword evidence="8 16" id="KW-0418">Kinase</keyword>
<dbReference type="EC" id="2.7.13.3" evidence="3"/>
<feature type="transmembrane region" description="Helical" evidence="13">
    <location>
        <begin position="178"/>
        <end position="199"/>
    </location>
</feature>
<evidence type="ECO:0000256" key="2">
    <source>
        <dbReference type="ARBA" id="ARBA00004141"/>
    </source>
</evidence>
<evidence type="ECO:0000313" key="16">
    <source>
        <dbReference type="EMBL" id="BAO44478.1"/>
    </source>
</evidence>
<evidence type="ECO:0000259" key="14">
    <source>
        <dbReference type="PROSITE" id="PS50109"/>
    </source>
</evidence>
<evidence type="ECO:0000256" key="7">
    <source>
        <dbReference type="ARBA" id="ARBA00022741"/>
    </source>
</evidence>
<dbReference type="PROSITE" id="PS50885">
    <property type="entry name" value="HAMP"/>
    <property type="match status" value="1"/>
</dbReference>
<keyword evidence="12 13" id="KW-0472">Membrane</keyword>
<dbReference type="CDD" id="cd00130">
    <property type="entry name" value="PAS"/>
    <property type="match status" value="1"/>
</dbReference>
<evidence type="ECO:0000256" key="8">
    <source>
        <dbReference type="ARBA" id="ARBA00022777"/>
    </source>
</evidence>
<comment type="catalytic activity">
    <reaction evidence="1">
        <text>ATP + protein L-histidine = ADP + protein N-phospho-L-histidine.</text>
        <dbReference type="EC" id="2.7.13.3"/>
    </reaction>
</comment>
<dbReference type="InterPro" id="IPR000014">
    <property type="entry name" value="PAS"/>
</dbReference>
<dbReference type="Proteomes" id="UP000031631">
    <property type="component" value="Chromosome"/>
</dbReference>
<dbReference type="EMBL" id="AP012273">
    <property type="protein sequence ID" value="BAO44478.1"/>
    <property type="molecule type" value="Genomic_DNA"/>
</dbReference>
<evidence type="ECO:0000313" key="17">
    <source>
        <dbReference type="Proteomes" id="UP000031631"/>
    </source>
</evidence>
<evidence type="ECO:0000256" key="12">
    <source>
        <dbReference type="ARBA" id="ARBA00023136"/>
    </source>
</evidence>
<keyword evidence="5" id="KW-0808">Transferase</keyword>
<dbReference type="InterPro" id="IPR005467">
    <property type="entry name" value="His_kinase_dom"/>
</dbReference>
<feature type="domain" description="HAMP" evidence="15">
    <location>
        <begin position="201"/>
        <end position="253"/>
    </location>
</feature>
<dbReference type="InterPro" id="IPR050351">
    <property type="entry name" value="BphY/WalK/GraS-like"/>
</dbReference>
<dbReference type="InterPro" id="IPR036097">
    <property type="entry name" value="HisK_dim/P_sf"/>
</dbReference>
<dbReference type="KEGG" id="tbn:TBH_C1560"/>
<protein>
    <recommendedName>
        <fullName evidence="3">histidine kinase</fullName>
        <ecNumber evidence="3">2.7.13.3</ecNumber>
    </recommendedName>
</protein>
<dbReference type="PRINTS" id="PR00344">
    <property type="entry name" value="BCTRLSENSOR"/>
</dbReference>
<dbReference type="SMART" id="SM00387">
    <property type="entry name" value="HATPase_c"/>
    <property type="match status" value="1"/>
</dbReference>
<name>A0A7U6GIU4_9GAMM</name>
<dbReference type="InterPro" id="IPR003594">
    <property type="entry name" value="HATPase_dom"/>
</dbReference>
<dbReference type="Gene3D" id="3.30.565.10">
    <property type="entry name" value="Histidine kinase-like ATPase, C-terminal domain"/>
    <property type="match status" value="1"/>
</dbReference>
<dbReference type="GO" id="GO:0005524">
    <property type="term" value="F:ATP binding"/>
    <property type="evidence" value="ECO:0007669"/>
    <property type="project" value="UniProtKB-KW"/>
</dbReference>
<evidence type="ECO:0000256" key="6">
    <source>
        <dbReference type="ARBA" id="ARBA00022692"/>
    </source>
</evidence>
<dbReference type="GO" id="GO:0030295">
    <property type="term" value="F:protein kinase activator activity"/>
    <property type="evidence" value="ECO:0007669"/>
    <property type="project" value="TreeGrafter"/>
</dbReference>
<dbReference type="Pfam" id="PF08448">
    <property type="entry name" value="PAS_4"/>
    <property type="match status" value="1"/>
</dbReference>
<dbReference type="Pfam" id="PF02518">
    <property type="entry name" value="HATPase_c"/>
    <property type="match status" value="1"/>
</dbReference>
<keyword evidence="4" id="KW-0597">Phosphoprotein</keyword>
<feature type="domain" description="Histidine kinase" evidence="14">
    <location>
        <begin position="398"/>
        <end position="612"/>
    </location>
</feature>
<dbReference type="NCBIfam" id="TIGR00229">
    <property type="entry name" value="sensory_box"/>
    <property type="match status" value="1"/>
</dbReference>
<organism evidence="16 17">
    <name type="scientific">Thiolapillus brandeum</name>
    <dbReference type="NCBI Taxonomy" id="1076588"/>
    <lineage>
        <taxon>Bacteria</taxon>
        <taxon>Pseudomonadati</taxon>
        <taxon>Pseudomonadota</taxon>
        <taxon>Gammaproteobacteria</taxon>
        <taxon>Chromatiales</taxon>
        <taxon>Sedimenticolaceae</taxon>
        <taxon>Thiolapillus</taxon>
    </lineage>
</organism>
<dbReference type="Pfam" id="PF00672">
    <property type="entry name" value="HAMP"/>
    <property type="match status" value="1"/>
</dbReference>
<reference evidence="16 17" key="1">
    <citation type="journal article" date="2014" name="PLoS ONE">
        <title>Physiological and genomic features of a novel sulfur-oxidizing gammaproteobacterium belonging to a previously uncultivated symbiotic lineage isolated from a hydrothermal vent.</title>
        <authorList>
            <person name="Nunoura T."/>
            <person name="Takaki Y."/>
            <person name="Kazama H."/>
            <person name="Kakuta J."/>
            <person name="Shimamura S."/>
            <person name="Makita H."/>
            <person name="Hirai M."/>
            <person name="Miyazaki M."/>
            <person name="Takai K."/>
        </authorList>
    </citation>
    <scope>NUCLEOTIDE SEQUENCE [LARGE SCALE GENOMIC DNA]</scope>
    <source>
        <strain evidence="16 17">Hiromi1</strain>
    </source>
</reference>
<dbReference type="SUPFAM" id="SSF55874">
    <property type="entry name" value="ATPase domain of HSP90 chaperone/DNA topoisomerase II/histidine kinase"/>
    <property type="match status" value="1"/>
</dbReference>
<dbReference type="OrthoDB" id="9772100at2"/>
<dbReference type="InterPro" id="IPR035965">
    <property type="entry name" value="PAS-like_dom_sf"/>
</dbReference>
<dbReference type="InterPro" id="IPR036890">
    <property type="entry name" value="HATPase_C_sf"/>
</dbReference>
<dbReference type="PANTHER" id="PTHR42878">
    <property type="entry name" value="TWO-COMPONENT HISTIDINE KINASE"/>
    <property type="match status" value="1"/>
</dbReference>
<dbReference type="InterPro" id="IPR003660">
    <property type="entry name" value="HAMP_dom"/>
</dbReference>
<dbReference type="GO" id="GO:0016020">
    <property type="term" value="C:membrane"/>
    <property type="evidence" value="ECO:0007669"/>
    <property type="project" value="UniProtKB-SubCell"/>
</dbReference>
<dbReference type="GO" id="GO:0000156">
    <property type="term" value="F:phosphorelay response regulator activity"/>
    <property type="evidence" value="ECO:0007669"/>
    <property type="project" value="TreeGrafter"/>
</dbReference>
<dbReference type="Gene3D" id="3.30.450.290">
    <property type="match status" value="1"/>
</dbReference>
<keyword evidence="11" id="KW-0902">Two-component regulatory system</keyword>
<dbReference type="InterPro" id="IPR003661">
    <property type="entry name" value="HisK_dim/P_dom"/>
</dbReference>
<dbReference type="Gene3D" id="1.10.287.130">
    <property type="match status" value="1"/>
</dbReference>
<dbReference type="Pfam" id="PF00512">
    <property type="entry name" value="HisKA"/>
    <property type="match status" value="1"/>
</dbReference>
<keyword evidence="10 13" id="KW-1133">Transmembrane helix</keyword>
<evidence type="ECO:0000256" key="5">
    <source>
        <dbReference type="ARBA" id="ARBA00022679"/>
    </source>
</evidence>
<evidence type="ECO:0000256" key="1">
    <source>
        <dbReference type="ARBA" id="ARBA00000085"/>
    </source>
</evidence>
<dbReference type="GO" id="GO:0007234">
    <property type="term" value="P:osmosensory signaling via phosphorelay pathway"/>
    <property type="evidence" value="ECO:0007669"/>
    <property type="project" value="TreeGrafter"/>
</dbReference>